<keyword evidence="3 7" id="KW-0653">Protein transport</keyword>
<proteinExistence type="inferred from homology"/>
<dbReference type="NCBIfam" id="TIGR00945">
    <property type="entry name" value="tatC"/>
    <property type="match status" value="1"/>
</dbReference>
<evidence type="ECO:0000256" key="6">
    <source>
        <dbReference type="ARBA" id="ARBA00023136"/>
    </source>
</evidence>
<comment type="subcellular location">
    <subcellularLocation>
        <location evidence="7">Cell membrane</location>
        <topology evidence="7">Multi-pass membrane protein</topology>
    </subcellularLocation>
    <subcellularLocation>
        <location evidence="1">Membrane</location>
        <topology evidence="1">Multi-pass membrane protein</topology>
    </subcellularLocation>
</comment>
<comment type="caution">
    <text evidence="7">Lacks conserved residue(s) required for the propagation of feature annotation.</text>
</comment>
<evidence type="ECO:0000256" key="8">
    <source>
        <dbReference type="SAM" id="MobiDB-lite"/>
    </source>
</evidence>
<reference evidence="10" key="2">
    <citation type="submission" date="2015-05" db="EMBL/GenBank/DDBJ databases">
        <title>Complete genome sequence of Corynebacterium uterequi DSM 45634, isolated from the uterus of a maiden mare.</title>
        <authorList>
            <person name="Ruckert C."/>
            <person name="Albersmeier A."/>
            <person name="Winkler A."/>
            <person name="Tauch A."/>
        </authorList>
    </citation>
    <scope>NUCLEOTIDE SEQUENCE [LARGE SCALE GENOMIC DNA]</scope>
    <source>
        <strain evidence="10">DSM 45634</strain>
    </source>
</reference>
<dbReference type="RefSeq" id="WP_236684770.1">
    <property type="nucleotide sequence ID" value="NZ_CP011546.1"/>
</dbReference>
<feature type="transmembrane region" description="Helical" evidence="7">
    <location>
        <begin position="183"/>
        <end position="209"/>
    </location>
</feature>
<keyword evidence="4 7" id="KW-1133">Transmembrane helix</keyword>
<dbReference type="GO" id="GO:0043953">
    <property type="term" value="P:protein transport by the Tat complex"/>
    <property type="evidence" value="ECO:0007669"/>
    <property type="project" value="UniProtKB-UniRule"/>
</dbReference>
<comment type="similarity">
    <text evidence="7">Belongs to the TatC family.</text>
</comment>
<feature type="transmembrane region" description="Helical" evidence="7">
    <location>
        <begin position="221"/>
        <end position="237"/>
    </location>
</feature>
<dbReference type="PANTHER" id="PTHR30371:SF0">
    <property type="entry name" value="SEC-INDEPENDENT PROTEIN TRANSLOCASE PROTEIN TATC, CHLOROPLASTIC-RELATED"/>
    <property type="match status" value="1"/>
</dbReference>
<accession>A0A0G3HCN3</accession>
<dbReference type="KEGG" id="cut:CUTER_05410"/>
<dbReference type="AlphaFoldDB" id="A0A0G3HCN3"/>
<feature type="transmembrane region" description="Helical" evidence="7">
    <location>
        <begin position="31"/>
        <end position="51"/>
    </location>
</feature>
<sequence length="347" mass="37939">MALKNKLRRRPKNPTGEMTLVEHLQELRQRLIFAVLFLLVGTIVGFIWYGWAPPGFITLGEIIRGPYCSLPPEYRADLTGDGECRLLATSPMEMFMLRLKVGALAGAVLSSPFWLYQIWAFITPGLLKNERRYTIVFVGLAVTLFVIGAVLAYFVLDFGLLFLTGIGQETQVAAWTGEKYYNLVLTLLVVFGVAFEVPLIIVSLNAIGLLEYAAIRGKRRIVWVLVFIFAALLSPGGDPYSMLALGVSVGLLVEMAFQFCRWNDKRHGMNAEEFADLSDDEASRLDYTPAAVDPAEPIAAPATAPAMTAPVAAPAPVKEPSPAPTQAARPSGTFDSAPSTSYFDDVL</sequence>
<keyword evidence="7" id="KW-1003">Cell membrane</keyword>
<reference evidence="9 10" key="1">
    <citation type="journal article" date="2015" name="Genome Announc.">
        <title>Virulence Factor Genes Detected in the Complete Genome Sequence of Corynebacterium uterequi DSM 45634, Isolated from the Uterus of a Maiden Mare.</title>
        <authorList>
            <person name="Ruckert C."/>
            <person name="Kriete M."/>
            <person name="Jaenicke S."/>
            <person name="Winkler A."/>
            <person name="Tauch A."/>
        </authorList>
    </citation>
    <scope>NUCLEOTIDE SEQUENCE [LARGE SCALE GENOMIC DNA]</scope>
    <source>
        <strain evidence="9 10">DSM 45634</strain>
    </source>
</reference>
<dbReference type="Pfam" id="PF00902">
    <property type="entry name" value="TatC"/>
    <property type="match status" value="1"/>
</dbReference>
<dbReference type="PROSITE" id="PS01218">
    <property type="entry name" value="TATC"/>
    <property type="match status" value="1"/>
</dbReference>
<protein>
    <recommendedName>
        <fullName evidence="7">Sec-independent protein translocase protein TatC</fullName>
    </recommendedName>
</protein>
<dbReference type="STRING" id="1072256.CUTER_05410"/>
<dbReference type="InterPro" id="IPR019820">
    <property type="entry name" value="Sec-indep_translocase_CS"/>
</dbReference>
<keyword evidence="5 7" id="KW-0811">Translocation</keyword>
<organism evidence="9 10">
    <name type="scientific">Corynebacterium uterequi</name>
    <dbReference type="NCBI Taxonomy" id="1072256"/>
    <lineage>
        <taxon>Bacteria</taxon>
        <taxon>Bacillati</taxon>
        <taxon>Actinomycetota</taxon>
        <taxon>Actinomycetes</taxon>
        <taxon>Mycobacteriales</taxon>
        <taxon>Corynebacteriaceae</taxon>
        <taxon>Corynebacterium</taxon>
    </lineage>
</organism>
<evidence type="ECO:0000256" key="5">
    <source>
        <dbReference type="ARBA" id="ARBA00023010"/>
    </source>
</evidence>
<evidence type="ECO:0000256" key="1">
    <source>
        <dbReference type="ARBA" id="ARBA00004141"/>
    </source>
</evidence>
<evidence type="ECO:0000256" key="7">
    <source>
        <dbReference type="HAMAP-Rule" id="MF_00902"/>
    </source>
</evidence>
<dbReference type="GO" id="GO:0009977">
    <property type="term" value="F:proton motive force dependent protein transmembrane transporter activity"/>
    <property type="evidence" value="ECO:0007669"/>
    <property type="project" value="TreeGrafter"/>
</dbReference>
<dbReference type="InterPro" id="IPR002033">
    <property type="entry name" value="TatC"/>
</dbReference>
<dbReference type="PANTHER" id="PTHR30371">
    <property type="entry name" value="SEC-INDEPENDENT PROTEIN TRANSLOCASE PROTEIN TATC"/>
    <property type="match status" value="1"/>
</dbReference>
<dbReference type="GO" id="GO:0065002">
    <property type="term" value="P:intracellular protein transmembrane transport"/>
    <property type="evidence" value="ECO:0007669"/>
    <property type="project" value="TreeGrafter"/>
</dbReference>
<evidence type="ECO:0000313" key="9">
    <source>
        <dbReference type="EMBL" id="AKK11079.1"/>
    </source>
</evidence>
<evidence type="ECO:0000256" key="3">
    <source>
        <dbReference type="ARBA" id="ARBA00022927"/>
    </source>
</evidence>
<evidence type="ECO:0000313" key="10">
    <source>
        <dbReference type="Proteomes" id="UP000035548"/>
    </source>
</evidence>
<evidence type="ECO:0000256" key="2">
    <source>
        <dbReference type="ARBA" id="ARBA00022692"/>
    </source>
</evidence>
<dbReference type="PRINTS" id="PR01840">
    <property type="entry name" value="TATCFAMILY"/>
</dbReference>
<feature type="compositionally biased region" description="Polar residues" evidence="8">
    <location>
        <begin position="333"/>
        <end position="347"/>
    </location>
</feature>
<dbReference type="GO" id="GO:0033281">
    <property type="term" value="C:TAT protein transport complex"/>
    <property type="evidence" value="ECO:0007669"/>
    <property type="project" value="UniProtKB-UniRule"/>
</dbReference>
<keyword evidence="6 7" id="KW-0472">Membrane</keyword>
<feature type="transmembrane region" description="Helical" evidence="7">
    <location>
        <begin position="101"/>
        <end position="122"/>
    </location>
</feature>
<dbReference type="Proteomes" id="UP000035548">
    <property type="component" value="Chromosome"/>
</dbReference>
<feature type="transmembrane region" description="Helical" evidence="7">
    <location>
        <begin position="134"/>
        <end position="163"/>
    </location>
</feature>
<comment type="subunit">
    <text evidence="7">The Tat system comprises two distinct complexes: a TatABC complex, containing multiple copies of TatA, TatB and TatC subunits, and a separate TatA complex, containing only TatA subunits. Substrates initially bind to the TatABC complex, which probably triggers association of the separate TatA complex to form the active translocon.</text>
</comment>
<name>A0A0G3HCN3_9CORY</name>
<keyword evidence="10" id="KW-1185">Reference proteome</keyword>
<dbReference type="EMBL" id="CP011546">
    <property type="protein sequence ID" value="AKK11079.1"/>
    <property type="molecule type" value="Genomic_DNA"/>
</dbReference>
<feature type="region of interest" description="Disordered" evidence="8">
    <location>
        <begin position="309"/>
        <end position="347"/>
    </location>
</feature>
<comment type="function">
    <text evidence="7">Part of the twin-arginine translocation (Tat) system that transports large folded proteins containing a characteristic twin-arginine motif in their signal peptide across membranes. Together with TatB, TatC is part of a receptor directly interacting with Tat signal peptides.</text>
</comment>
<dbReference type="HAMAP" id="MF_00902">
    <property type="entry name" value="TatC"/>
    <property type="match status" value="1"/>
</dbReference>
<dbReference type="PATRIC" id="fig|1072256.5.peg.1069"/>
<gene>
    <name evidence="7 9" type="primary">tatC</name>
    <name evidence="9" type="ORF">CUTER_05410</name>
</gene>
<keyword evidence="7" id="KW-0813">Transport</keyword>
<evidence type="ECO:0000256" key="4">
    <source>
        <dbReference type="ARBA" id="ARBA00022989"/>
    </source>
</evidence>
<keyword evidence="2 7" id="KW-0812">Transmembrane</keyword>